<protein>
    <submittedName>
        <fullName evidence="2">Uncharacterized protein</fullName>
    </submittedName>
</protein>
<feature type="region of interest" description="Disordered" evidence="1">
    <location>
        <begin position="121"/>
        <end position="198"/>
    </location>
</feature>
<name>A0A9P7YCG8_9HELO</name>
<dbReference type="Pfam" id="PF12511">
    <property type="entry name" value="DUF3716"/>
    <property type="match status" value="1"/>
</dbReference>
<organism evidence="2 3">
    <name type="scientific">Amylocarpus encephaloides</name>
    <dbReference type="NCBI Taxonomy" id="45428"/>
    <lineage>
        <taxon>Eukaryota</taxon>
        <taxon>Fungi</taxon>
        <taxon>Dikarya</taxon>
        <taxon>Ascomycota</taxon>
        <taxon>Pezizomycotina</taxon>
        <taxon>Leotiomycetes</taxon>
        <taxon>Helotiales</taxon>
        <taxon>Helotiales incertae sedis</taxon>
        <taxon>Amylocarpus</taxon>
    </lineage>
</organism>
<evidence type="ECO:0000313" key="3">
    <source>
        <dbReference type="Proteomes" id="UP000824998"/>
    </source>
</evidence>
<dbReference type="AlphaFoldDB" id="A0A9P7YCG8"/>
<keyword evidence="3" id="KW-1185">Reference proteome</keyword>
<dbReference type="InterPro" id="IPR022190">
    <property type="entry name" value="DUF3716"/>
</dbReference>
<proteinExistence type="predicted"/>
<sequence length="198" mass="22178">MPRIRHVDPAGTAQVIQIAQSHLGSTVARELFLMPHRRYICLKVRPQLSSDPCSNRTSYNEASIAYIVGRMARQKCTKCAHSGGRLAECVFAHNLTGEKYFGGACTNCRHRDHPKECSFFQAAGNQGGGSDGYDDSENDDDDEIGDEDYGQLPEQVDEDNSGDYRGTPPPSRRRRARNNPRQYVGGKLFQQGHFRQEE</sequence>
<reference evidence="2" key="1">
    <citation type="journal article" date="2021" name="IMA Fungus">
        <title>Genomic characterization of three marine fungi, including Emericellopsis atlantica sp. nov. with signatures of a generalist lifestyle and marine biomass degradation.</title>
        <authorList>
            <person name="Hagestad O.C."/>
            <person name="Hou L."/>
            <person name="Andersen J.H."/>
            <person name="Hansen E.H."/>
            <person name="Altermark B."/>
            <person name="Li C."/>
            <person name="Kuhnert E."/>
            <person name="Cox R.J."/>
            <person name="Crous P.W."/>
            <person name="Spatafora J.W."/>
            <person name="Lail K."/>
            <person name="Amirebrahimi M."/>
            <person name="Lipzen A."/>
            <person name="Pangilinan J."/>
            <person name="Andreopoulos W."/>
            <person name="Hayes R.D."/>
            <person name="Ng V."/>
            <person name="Grigoriev I.V."/>
            <person name="Jackson S.A."/>
            <person name="Sutton T.D.S."/>
            <person name="Dobson A.D.W."/>
            <person name="Rama T."/>
        </authorList>
    </citation>
    <scope>NUCLEOTIDE SEQUENCE</scope>
    <source>
        <strain evidence="2">TRa018bII</strain>
    </source>
</reference>
<evidence type="ECO:0000313" key="2">
    <source>
        <dbReference type="EMBL" id="KAG9231353.1"/>
    </source>
</evidence>
<feature type="compositionally biased region" description="Acidic residues" evidence="1">
    <location>
        <begin position="132"/>
        <end position="161"/>
    </location>
</feature>
<gene>
    <name evidence="2" type="ORF">BJ875DRAFT_122805</name>
</gene>
<comment type="caution">
    <text evidence="2">The sequence shown here is derived from an EMBL/GenBank/DDBJ whole genome shotgun (WGS) entry which is preliminary data.</text>
</comment>
<dbReference type="EMBL" id="MU251607">
    <property type="protein sequence ID" value="KAG9231353.1"/>
    <property type="molecule type" value="Genomic_DNA"/>
</dbReference>
<dbReference type="Proteomes" id="UP000824998">
    <property type="component" value="Unassembled WGS sequence"/>
</dbReference>
<evidence type="ECO:0000256" key="1">
    <source>
        <dbReference type="SAM" id="MobiDB-lite"/>
    </source>
</evidence>
<accession>A0A9P7YCG8</accession>
<dbReference type="OrthoDB" id="3546042at2759"/>